<feature type="transmembrane region" description="Helical" evidence="1">
    <location>
        <begin position="112"/>
        <end position="137"/>
    </location>
</feature>
<dbReference type="GO" id="GO:0032153">
    <property type="term" value="C:cell division site"/>
    <property type="evidence" value="ECO:0007669"/>
    <property type="project" value="TreeGrafter"/>
</dbReference>
<organism evidence="2 3">
    <name type="scientific">Ephemerocybe angulata</name>
    <dbReference type="NCBI Taxonomy" id="980116"/>
    <lineage>
        <taxon>Eukaryota</taxon>
        <taxon>Fungi</taxon>
        <taxon>Dikarya</taxon>
        <taxon>Basidiomycota</taxon>
        <taxon>Agaricomycotina</taxon>
        <taxon>Agaricomycetes</taxon>
        <taxon>Agaricomycetidae</taxon>
        <taxon>Agaricales</taxon>
        <taxon>Agaricineae</taxon>
        <taxon>Psathyrellaceae</taxon>
        <taxon>Ephemerocybe</taxon>
    </lineage>
</organism>
<feature type="transmembrane region" description="Helical" evidence="1">
    <location>
        <begin position="84"/>
        <end position="106"/>
    </location>
</feature>
<keyword evidence="1" id="KW-1133">Transmembrane helix</keyword>
<feature type="transmembrane region" description="Helical" evidence="1">
    <location>
        <begin position="158"/>
        <end position="179"/>
    </location>
</feature>
<keyword evidence="1" id="KW-0472">Membrane</keyword>
<dbReference type="AlphaFoldDB" id="A0A8H6HYC3"/>
<sequence>MTERTICLHLAVSILAVISFILLALATFSTPMSTELYFLRSSQAGGVRFGAWGWCLEGTGTCMAPMKLGYTYKRALDTPITGALVLYPIAWILNAFLLLSIVIRVLRPGASLGRQVVCALAVSTFSISVLAFIFMITTFEPARKRFALDGFSAQLGPLCWLSLVATLLLGLAAMLSFFAKFNEDSDVPAHFDKEARLTSLPYRRRLRPFRTVAATRY</sequence>
<evidence type="ECO:0000256" key="1">
    <source>
        <dbReference type="SAM" id="Phobius"/>
    </source>
</evidence>
<keyword evidence="1" id="KW-0812">Transmembrane</keyword>
<dbReference type="PANTHER" id="PTHR28013">
    <property type="entry name" value="PROTEIN DCV1-RELATED"/>
    <property type="match status" value="1"/>
</dbReference>
<proteinExistence type="predicted"/>
<dbReference type="GO" id="GO:0005886">
    <property type="term" value="C:plasma membrane"/>
    <property type="evidence" value="ECO:0007669"/>
    <property type="project" value="InterPro"/>
</dbReference>
<dbReference type="PANTHER" id="PTHR28013:SF4">
    <property type="entry name" value="MARVEL DOMAIN-CONTAINING PROTEIN"/>
    <property type="match status" value="1"/>
</dbReference>
<dbReference type="Pfam" id="PF06687">
    <property type="entry name" value="SUR7"/>
    <property type="match status" value="1"/>
</dbReference>
<dbReference type="GO" id="GO:0035838">
    <property type="term" value="C:growing cell tip"/>
    <property type="evidence" value="ECO:0007669"/>
    <property type="project" value="TreeGrafter"/>
</dbReference>
<gene>
    <name evidence="2" type="ORF">DFP72DRAFT_899433</name>
</gene>
<reference evidence="2 3" key="1">
    <citation type="submission" date="2020-07" db="EMBL/GenBank/DDBJ databases">
        <title>Comparative genomics of pyrophilous fungi reveals a link between fire events and developmental genes.</title>
        <authorList>
            <consortium name="DOE Joint Genome Institute"/>
            <person name="Steindorff A.S."/>
            <person name="Carver A."/>
            <person name="Calhoun S."/>
            <person name="Stillman K."/>
            <person name="Liu H."/>
            <person name="Lipzen A."/>
            <person name="Pangilinan J."/>
            <person name="Labutti K."/>
            <person name="Bruns T.D."/>
            <person name="Grigoriev I.V."/>
        </authorList>
    </citation>
    <scope>NUCLEOTIDE SEQUENCE [LARGE SCALE GENOMIC DNA]</scope>
    <source>
        <strain evidence="2 3">CBS 144469</strain>
    </source>
</reference>
<dbReference type="InterPro" id="IPR051380">
    <property type="entry name" value="pH-response_reg_palI/RIM9"/>
</dbReference>
<dbReference type="OrthoDB" id="2589196at2759"/>
<evidence type="ECO:0000313" key="2">
    <source>
        <dbReference type="EMBL" id="KAF6754572.1"/>
    </source>
</evidence>
<protein>
    <submittedName>
        <fullName evidence="2">Uncharacterized protein</fullName>
    </submittedName>
</protein>
<dbReference type="Proteomes" id="UP000521943">
    <property type="component" value="Unassembled WGS sequence"/>
</dbReference>
<accession>A0A8H6HYC3</accession>
<feature type="transmembrane region" description="Helical" evidence="1">
    <location>
        <begin position="7"/>
        <end position="29"/>
    </location>
</feature>
<dbReference type="EMBL" id="JACGCI010000034">
    <property type="protein sequence ID" value="KAF6754572.1"/>
    <property type="molecule type" value="Genomic_DNA"/>
</dbReference>
<name>A0A8H6HYC3_9AGAR</name>
<comment type="caution">
    <text evidence="2">The sequence shown here is derived from an EMBL/GenBank/DDBJ whole genome shotgun (WGS) entry which is preliminary data.</text>
</comment>
<keyword evidence="3" id="KW-1185">Reference proteome</keyword>
<dbReference type="InterPro" id="IPR009571">
    <property type="entry name" value="SUR7/Rim9-like_fungi"/>
</dbReference>
<evidence type="ECO:0000313" key="3">
    <source>
        <dbReference type="Proteomes" id="UP000521943"/>
    </source>
</evidence>